<dbReference type="InterPro" id="IPR001226">
    <property type="entry name" value="Flavodoxin_CS"/>
</dbReference>
<dbReference type="NCBIfam" id="TIGR01752">
    <property type="entry name" value="flav_long"/>
    <property type="match status" value="1"/>
</dbReference>
<keyword evidence="6 7" id="KW-0249">Electron transport</keyword>
<dbReference type="Proteomes" id="UP000004200">
    <property type="component" value="Unassembled WGS sequence"/>
</dbReference>
<comment type="caution">
    <text evidence="9">The sequence shown here is derived from an EMBL/GenBank/DDBJ whole genome shotgun (WGS) entry which is preliminary data.</text>
</comment>
<dbReference type="GO" id="GO:0009055">
    <property type="term" value="F:electron transfer activity"/>
    <property type="evidence" value="ECO:0007669"/>
    <property type="project" value="UniProtKB-UniRule"/>
</dbReference>
<evidence type="ECO:0000256" key="6">
    <source>
        <dbReference type="ARBA" id="ARBA00022982"/>
    </source>
</evidence>
<organism evidence="9 10">
    <name type="scientific">Thiorhodococcus drewsii AZ1</name>
    <dbReference type="NCBI Taxonomy" id="765913"/>
    <lineage>
        <taxon>Bacteria</taxon>
        <taxon>Pseudomonadati</taxon>
        <taxon>Pseudomonadota</taxon>
        <taxon>Gammaproteobacteria</taxon>
        <taxon>Chromatiales</taxon>
        <taxon>Chromatiaceae</taxon>
        <taxon>Thiorhodococcus</taxon>
    </lineage>
</organism>
<keyword evidence="5 7" id="KW-0288">FMN</keyword>
<dbReference type="PROSITE" id="PS00201">
    <property type="entry name" value="FLAVODOXIN"/>
    <property type="match status" value="1"/>
</dbReference>
<evidence type="ECO:0000313" key="9">
    <source>
        <dbReference type="EMBL" id="EGV28661.1"/>
    </source>
</evidence>
<dbReference type="Gene3D" id="3.40.50.360">
    <property type="match status" value="1"/>
</dbReference>
<dbReference type="STRING" id="765913.ThidrDRAFT_3555"/>
<evidence type="ECO:0000256" key="5">
    <source>
        <dbReference type="ARBA" id="ARBA00022643"/>
    </source>
</evidence>
<keyword evidence="4 7" id="KW-0285">Flavoprotein</keyword>
<evidence type="ECO:0000256" key="3">
    <source>
        <dbReference type="ARBA" id="ARBA00022448"/>
    </source>
</evidence>
<dbReference type="InterPro" id="IPR029039">
    <property type="entry name" value="Flavoprotein-like_sf"/>
</dbReference>
<keyword evidence="10" id="KW-1185">Reference proteome</keyword>
<reference evidence="9 10" key="1">
    <citation type="submission" date="2011-06" db="EMBL/GenBank/DDBJ databases">
        <title>The draft genome of Thiorhodococcus drewsii AZ1.</title>
        <authorList>
            <consortium name="US DOE Joint Genome Institute (JGI-PGF)"/>
            <person name="Lucas S."/>
            <person name="Han J."/>
            <person name="Lapidus A."/>
            <person name="Cheng J.-F."/>
            <person name="Goodwin L."/>
            <person name="Pitluck S."/>
            <person name="Peters L."/>
            <person name="Land M.L."/>
            <person name="Hauser L."/>
            <person name="Vogl K."/>
            <person name="Liu Z."/>
            <person name="Imhoff J."/>
            <person name="Thiel V."/>
            <person name="Frigaard N.-U."/>
            <person name="Bryant D.A."/>
            <person name="Woyke T.J."/>
        </authorList>
    </citation>
    <scope>NUCLEOTIDE SEQUENCE [LARGE SCALE GENOMIC DNA]</scope>
    <source>
        <strain evidence="9 10">AZ1</strain>
    </source>
</reference>
<accession>G2E5J2</accession>
<dbReference type="InterPro" id="IPR010086">
    <property type="entry name" value="Flavodoxin_lc"/>
</dbReference>
<dbReference type="GO" id="GO:0010181">
    <property type="term" value="F:FMN binding"/>
    <property type="evidence" value="ECO:0007669"/>
    <property type="project" value="UniProtKB-UniRule"/>
</dbReference>
<evidence type="ECO:0000259" key="8">
    <source>
        <dbReference type="PROSITE" id="PS50902"/>
    </source>
</evidence>
<dbReference type="PATRIC" id="fig|765913.3.peg.3624"/>
<comment type="similarity">
    <text evidence="2 7">Belongs to the flavodoxin family.</text>
</comment>
<protein>
    <recommendedName>
        <fullName evidence="7">Flavodoxin</fullName>
    </recommendedName>
</protein>
<dbReference type="InterPro" id="IPR008254">
    <property type="entry name" value="Flavodoxin/NO_synth"/>
</dbReference>
<dbReference type="SUPFAM" id="SSF52218">
    <property type="entry name" value="Flavoproteins"/>
    <property type="match status" value="1"/>
</dbReference>
<keyword evidence="3 7" id="KW-0813">Transport</keyword>
<gene>
    <name evidence="9" type="ORF">ThidrDRAFT_3555</name>
</gene>
<dbReference type="eggNOG" id="COG0716">
    <property type="taxonomic scope" value="Bacteria"/>
</dbReference>
<dbReference type="PANTHER" id="PTHR42809:SF1">
    <property type="entry name" value="FLAVODOXIN 1"/>
    <property type="match status" value="1"/>
</dbReference>
<sequence length="179" mass="19659">MKKIGLFFATDTGNTRKIAKKIQRKHFEEGVVDICNFEKATAELIDGYEALIFGTPTLGVGEYPQSVEDFLPELDKVDFSNKVVAFYGLGDQEGYSSEFVDALGMFHDEIESRGAQIVGAWPTDGYEYELSRADLGDGNFCGLVLDLDNQADLTDERLTSWVSEIAPALLEAAAEPVTS</sequence>
<evidence type="ECO:0000256" key="4">
    <source>
        <dbReference type="ARBA" id="ARBA00022630"/>
    </source>
</evidence>
<proteinExistence type="inferred from homology"/>
<comment type="function">
    <text evidence="7">Low-potential electron donor to a number of redox enzymes.</text>
</comment>
<evidence type="ECO:0000256" key="1">
    <source>
        <dbReference type="ARBA" id="ARBA00001917"/>
    </source>
</evidence>
<dbReference type="Pfam" id="PF00258">
    <property type="entry name" value="Flavodoxin_1"/>
    <property type="match status" value="1"/>
</dbReference>
<evidence type="ECO:0000313" key="10">
    <source>
        <dbReference type="Proteomes" id="UP000004200"/>
    </source>
</evidence>
<dbReference type="PROSITE" id="PS50902">
    <property type="entry name" value="FLAVODOXIN_LIKE"/>
    <property type="match status" value="1"/>
</dbReference>
<feature type="domain" description="Flavodoxin-like" evidence="8">
    <location>
        <begin position="4"/>
        <end position="166"/>
    </location>
</feature>
<dbReference type="PANTHER" id="PTHR42809">
    <property type="entry name" value="FLAVODOXIN 2"/>
    <property type="match status" value="1"/>
</dbReference>
<dbReference type="InterPro" id="IPR050619">
    <property type="entry name" value="Flavodoxin"/>
</dbReference>
<dbReference type="AlphaFoldDB" id="G2E5J2"/>
<dbReference type="OrthoDB" id="359268at2"/>
<name>G2E5J2_9GAMM</name>
<evidence type="ECO:0000256" key="7">
    <source>
        <dbReference type="PIRNR" id="PIRNR038996"/>
    </source>
</evidence>
<evidence type="ECO:0000256" key="2">
    <source>
        <dbReference type="ARBA" id="ARBA00005267"/>
    </source>
</evidence>
<dbReference type="RefSeq" id="WP_007042268.1">
    <property type="nucleotide sequence ID" value="NZ_AFWT01000032.1"/>
</dbReference>
<dbReference type="NCBIfam" id="NF006739">
    <property type="entry name" value="PRK09267.1-5"/>
    <property type="match status" value="1"/>
</dbReference>
<comment type="cofactor">
    <cofactor evidence="1 7">
        <name>FMN</name>
        <dbReference type="ChEBI" id="CHEBI:58210"/>
    </cofactor>
</comment>
<dbReference type="PIRSF" id="PIRSF038996">
    <property type="entry name" value="FldA"/>
    <property type="match status" value="1"/>
</dbReference>
<dbReference type="EMBL" id="AFWT01000032">
    <property type="protein sequence ID" value="EGV28661.1"/>
    <property type="molecule type" value="Genomic_DNA"/>
</dbReference>